<dbReference type="SUPFAM" id="SSF101116">
    <property type="entry name" value="Flagellar export chaperone FliS"/>
    <property type="match status" value="1"/>
</dbReference>
<dbReference type="GO" id="GO:0005829">
    <property type="term" value="C:cytosol"/>
    <property type="evidence" value="ECO:0007669"/>
    <property type="project" value="UniProtKB-SubCell"/>
</dbReference>
<evidence type="ECO:0000256" key="5">
    <source>
        <dbReference type="ARBA" id="ARBA00023186"/>
    </source>
</evidence>
<dbReference type="AlphaFoldDB" id="A0A940YM38"/>
<keyword evidence="4 6" id="KW-1005">Bacterial flagellum biogenesis</keyword>
<comment type="caution">
    <text evidence="7">The sequence shown here is derived from an EMBL/GenBank/DDBJ whole genome shotgun (WGS) entry which is preliminary data.</text>
</comment>
<dbReference type="EMBL" id="JAGQDE010000003">
    <property type="protein sequence ID" value="MBQ0958448.1"/>
    <property type="molecule type" value="Genomic_DNA"/>
</dbReference>
<dbReference type="Proteomes" id="UP000678374">
    <property type="component" value="Unassembled WGS sequence"/>
</dbReference>
<dbReference type="GO" id="GO:0071973">
    <property type="term" value="P:bacterial-type flagellum-dependent cell motility"/>
    <property type="evidence" value="ECO:0007669"/>
    <property type="project" value="TreeGrafter"/>
</dbReference>
<evidence type="ECO:0000256" key="4">
    <source>
        <dbReference type="ARBA" id="ARBA00022795"/>
    </source>
</evidence>
<comment type="similarity">
    <text evidence="2 6">Belongs to the FliS family.</text>
</comment>
<sequence length="144" mass="15843">MYPAAMTSPFGRSGALAQAYRRIGAETSVVDADPHRLIELLFDAYAECLVQARGAMLAGQTEIKGRSISRAARIVDEGLKAGLDLDKGGRLAADLRDLYEYVSLRLVLANVRNDVSILEECSRLIEPLRQAWKDIRPQATRAVN</sequence>
<gene>
    <name evidence="7" type="primary">fliS</name>
    <name evidence="7" type="ORF">KAK06_05705</name>
</gene>
<proteinExistence type="inferred from homology"/>
<dbReference type="NCBIfam" id="TIGR00208">
    <property type="entry name" value="fliS"/>
    <property type="match status" value="1"/>
</dbReference>
<dbReference type="PIRSF" id="PIRSF039090">
    <property type="entry name" value="Flis"/>
    <property type="match status" value="1"/>
</dbReference>
<accession>A0A940YM38</accession>
<keyword evidence="5" id="KW-0143">Chaperone</keyword>
<evidence type="ECO:0000313" key="8">
    <source>
        <dbReference type="Proteomes" id="UP000678374"/>
    </source>
</evidence>
<evidence type="ECO:0000256" key="1">
    <source>
        <dbReference type="ARBA" id="ARBA00004514"/>
    </source>
</evidence>
<dbReference type="CDD" id="cd16098">
    <property type="entry name" value="FliS"/>
    <property type="match status" value="1"/>
</dbReference>
<keyword evidence="7" id="KW-0282">Flagellum</keyword>
<keyword evidence="7" id="KW-0969">Cilium</keyword>
<dbReference type="InterPro" id="IPR003713">
    <property type="entry name" value="FliS"/>
</dbReference>
<evidence type="ECO:0000313" key="7">
    <source>
        <dbReference type="EMBL" id="MBQ0958448.1"/>
    </source>
</evidence>
<keyword evidence="3 6" id="KW-0963">Cytoplasm</keyword>
<protein>
    <recommendedName>
        <fullName evidence="6">Flagellar secretion chaperone FliS</fullName>
    </recommendedName>
</protein>
<keyword evidence="8" id="KW-1185">Reference proteome</keyword>
<organism evidence="7 8">
    <name type="scientific">Ideonella aquatica</name>
    <dbReference type="NCBI Taxonomy" id="2824119"/>
    <lineage>
        <taxon>Bacteria</taxon>
        <taxon>Pseudomonadati</taxon>
        <taxon>Pseudomonadota</taxon>
        <taxon>Betaproteobacteria</taxon>
        <taxon>Burkholderiales</taxon>
        <taxon>Sphaerotilaceae</taxon>
        <taxon>Ideonella</taxon>
    </lineage>
</organism>
<name>A0A940YM38_9BURK</name>
<evidence type="ECO:0000256" key="3">
    <source>
        <dbReference type="ARBA" id="ARBA00022490"/>
    </source>
</evidence>
<dbReference type="InterPro" id="IPR036584">
    <property type="entry name" value="FliS_sf"/>
</dbReference>
<reference evidence="7" key="1">
    <citation type="submission" date="2021-04" db="EMBL/GenBank/DDBJ databases">
        <title>The genome sequence of Ideonella sp. 4Y11.</title>
        <authorList>
            <person name="Liu Y."/>
        </authorList>
    </citation>
    <scope>NUCLEOTIDE SEQUENCE</scope>
    <source>
        <strain evidence="7">4Y11</strain>
    </source>
</reference>
<evidence type="ECO:0000256" key="6">
    <source>
        <dbReference type="PIRNR" id="PIRNR039090"/>
    </source>
</evidence>
<dbReference type="Pfam" id="PF02561">
    <property type="entry name" value="FliS"/>
    <property type="match status" value="1"/>
</dbReference>
<dbReference type="PANTHER" id="PTHR34773">
    <property type="entry name" value="FLAGELLAR SECRETION CHAPERONE FLIS"/>
    <property type="match status" value="1"/>
</dbReference>
<comment type="subcellular location">
    <subcellularLocation>
        <location evidence="1 6">Cytoplasm</location>
        <location evidence="1 6">Cytosol</location>
    </subcellularLocation>
</comment>
<evidence type="ECO:0000256" key="2">
    <source>
        <dbReference type="ARBA" id="ARBA00008787"/>
    </source>
</evidence>
<dbReference type="GO" id="GO:0044780">
    <property type="term" value="P:bacterial-type flagellum assembly"/>
    <property type="evidence" value="ECO:0007669"/>
    <property type="project" value="InterPro"/>
</dbReference>
<dbReference type="Gene3D" id="1.20.120.340">
    <property type="entry name" value="Flagellar protein FliS"/>
    <property type="match status" value="1"/>
</dbReference>
<dbReference type="PANTHER" id="PTHR34773:SF1">
    <property type="entry name" value="FLAGELLAR SECRETION CHAPERONE FLIS"/>
    <property type="match status" value="1"/>
</dbReference>
<keyword evidence="7" id="KW-0966">Cell projection</keyword>